<reference evidence="1" key="1">
    <citation type="submission" date="2024-06" db="EMBL/GenBank/DDBJ databases">
        <title>Draft Genome Sequence of Deinococcus sonorensis Type Strain KR-87, a Biofilm Producing Representative of the Genus Deinococcus.</title>
        <authorList>
            <person name="Boren L.S."/>
            <person name="Grosso R.A."/>
            <person name="Hugenberg-Cox A.N."/>
            <person name="Hill J.T.E."/>
            <person name="Albert C.M."/>
            <person name="Tuohy J.M."/>
        </authorList>
    </citation>
    <scope>NUCLEOTIDE SEQUENCE</scope>
    <source>
        <strain evidence="1">KR-87</strain>
        <plasmid evidence="1">pDson03</plasmid>
    </source>
</reference>
<dbReference type="RefSeq" id="WP_350242265.1">
    <property type="nucleotide sequence ID" value="NZ_CP158298.1"/>
</dbReference>
<geneLocation type="plasmid" evidence="1">
    <name>pDson03</name>
</geneLocation>
<proteinExistence type="predicted"/>
<evidence type="ECO:0000313" key="1">
    <source>
        <dbReference type="EMBL" id="XBV84228.1"/>
    </source>
</evidence>
<accession>A0AAU7U7C5</accession>
<dbReference type="AlphaFoldDB" id="A0AAU7U7C5"/>
<gene>
    <name evidence="1" type="ORF">ABOD76_04000</name>
</gene>
<dbReference type="KEGG" id="dsc:ABOD76_04000"/>
<protein>
    <submittedName>
        <fullName evidence="1">Uncharacterized protein</fullName>
    </submittedName>
</protein>
<sequence length="175" mass="19785">MALDAMYREMVRLETKPFTSALPRLLTLLNHILTRQGIVADVVCDDEEYHRFSPFAMLTERQRRDHDQSLRVPTFASSEFSPLLQIAEILADVLRRAGADRRQGRTSKPEIRRWFDLIGPQVLPLPSITVQDQQLHAAMMAEDIIRNAGGLSRLRDDLLDAATGLLGSHAPFLDP</sequence>
<organism evidence="1">
    <name type="scientific">Deinococcus sonorensis KR-87</name>
    <dbReference type="NCBI Taxonomy" id="694439"/>
    <lineage>
        <taxon>Bacteria</taxon>
        <taxon>Thermotogati</taxon>
        <taxon>Deinococcota</taxon>
        <taxon>Deinococci</taxon>
        <taxon>Deinococcales</taxon>
        <taxon>Deinococcaceae</taxon>
        <taxon>Deinococcus</taxon>
    </lineage>
</organism>
<dbReference type="EMBL" id="CP158298">
    <property type="protein sequence ID" value="XBV84228.1"/>
    <property type="molecule type" value="Genomic_DNA"/>
</dbReference>
<keyword evidence="1" id="KW-0614">Plasmid</keyword>
<name>A0AAU7U7C5_9DEIO</name>